<sequence length="120" mass="13030">MSDTARSTVGYEVGFAEGAKAGRADMKAREACFEPFEDALSMAHAVLNGSYAVIRRRQIDFQSFEDIQNWMGGVAAGIESVGARVGFQTTIEYPHSRPDGGAVTYIFVTRDFGPSESLPK</sequence>
<dbReference type="EMBL" id="JAGGJR010000006">
    <property type="protein sequence ID" value="MBP1874061.1"/>
    <property type="molecule type" value="Genomic_DNA"/>
</dbReference>
<dbReference type="Proteomes" id="UP000823773">
    <property type="component" value="Unassembled WGS sequence"/>
</dbReference>
<comment type="caution">
    <text evidence="1">The sequence shown here is derived from an EMBL/GenBank/DDBJ whole genome shotgun (WGS) entry which is preliminary data.</text>
</comment>
<reference evidence="1" key="1">
    <citation type="submission" date="2021-03" db="EMBL/GenBank/DDBJ databases">
        <title>Genomic Encyclopedia of Type Strains, Phase IV (KMG-IV): sequencing the most valuable type-strain genomes for metagenomic binning, comparative biology and taxonomic classification.</title>
        <authorList>
            <person name="Goeker M."/>
        </authorList>
    </citation>
    <scope>NUCLEOTIDE SEQUENCE</scope>
    <source>
        <strain evidence="1">DSM 18131</strain>
    </source>
</reference>
<evidence type="ECO:0000313" key="2">
    <source>
        <dbReference type="Proteomes" id="UP000823773"/>
    </source>
</evidence>
<proteinExistence type="predicted"/>
<organism evidence="1 2">
    <name type="scientific">Ensifer adhaerens</name>
    <name type="common">Sinorhizobium morelense</name>
    <dbReference type="NCBI Taxonomy" id="106592"/>
    <lineage>
        <taxon>Bacteria</taxon>
        <taxon>Pseudomonadati</taxon>
        <taxon>Pseudomonadota</taxon>
        <taxon>Alphaproteobacteria</taxon>
        <taxon>Hyphomicrobiales</taxon>
        <taxon>Rhizobiaceae</taxon>
        <taxon>Sinorhizobium/Ensifer group</taxon>
        <taxon>Ensifer</taxon>
    </lineage>
</organism>
<keyword evidence="2" id="KW-1185">Reference proteome</keyword>
<evidence type="ECO:0000313" key="1">
    <source>
        <dbReference type="EMBL" id="MBP1874061.1"/>
    </source>
</evidence>
<protein>
    <submittedName>
        <fullName evidence="1">Uncharacterized protein</fullName>
    </submittedName>
</protein>
<gene>
    <name evidence="1" type="ORF">J2Z19_003785</name>
</gene>
<accession>A0ACC5SZJ8</accession>
<name>A0ACC5SZJ8_ENSAD</name>